<dbReference type="Pfam" id="PF04176">
    <property type="entry name" value="TIP41"/>
    <property type="match status" value="1"/>
</dbReference>
<evidence type="ECO:0000313" key="4">
    <source>
        <dbReference type="Proteomes" id="UP000271241"/>
    </source>
</evidence>
<reference evidence="4" key="1">
    <citation type="journal article" date="2018" name="Nat. Microbiol.">
        <title>Leveraging single-cell genomics to expand the fungal tree of life.</title>
        <authorList>
            <person name="Ahrendt S.R."/>
            <person name="Quandt C.A."/>
            <person name="Ciobanu D."/>
            <person name="Clum A."/>
            <person name="Salamov A."/>
            <person name="Andreopoulos B."/>
            <person name="Cheng J.F."/>
            <person name="Woyke T."/>
            <person name="Pelin A."/>
            <person name="Henrissat B."/>
            <person name="Reynolds N.K."/>
            <person name="Benny G.L."/>
            <person name="Smith M.E."/>
            <person name="James T.Y."/>
            <person name="Grigoriev I.V."/>
        </authorList>
    </citation>
    <scope>NUCLEOTIDE SEQUENCE [LARGE SCALE GENOMIC DNA]</scope>
    <source>
        <strain evidence="4">RSA 1356</strain>
    </source>
</reference>
<dbReference type="InterPro" id="IPR051330">
    <property type="entry name" value="Phosphatase_reg/MetRdx"/>
</dbReference>
<feature type="non-terminal residue" evidence="3">
    <location>
        <position position="274"/>
    </location>
</feature>
<name>A0A4P9XGU5_9FUNG</name>
<dbReference type="AlphaFoldDB" id="A0A4P9XGU5"/>
<evidence type="ECO:0000313" key="3">
    <source>
        <dbReference type="EMBL" id="RKP04874.1"/>
    </source>
</evidence>
<keyword evidence="4" id="KW-1185">Reference proteome</keyword>
<sequence>MSSTLPSAGLQRPEAATVAAQAATSNDASKSPFATPRPSLQPHLTEQPPRRTLEFRGWTVETCKKPILSSTEIERAEAALSLPMPEMIFGNNYLSVTHAASGFQLSFRALDALRHVAVGHEAARSVQVAYAEDWARTRDDPEEKVEVVKPYDWTYSTDYRGTITAAKQEQQTDAAPLAFTPTEKAIDYDRLRQREQILFFDDVVLFEDELADNGTALLTAKVRVMPTGFFILQRLFMRVDGVLLRMNETRVYHAFGTDHVLREYTCREDRYQTV</sequence>
<organism evidence="3 4">
    <name type="scientific">Thamnocephalis sphaerospora</name>
    <dbReference type="NCBI Taxonomy" id="78915"/>
    <lineage>
        <taxon>Eukaryota</taxon>
        <taxon>Fungi</taxon>
        <taxon>Fungi incertae sedis</taxon>
        <taxon>Zoopagomycota</taxon>
        <taxon>Zoopagomycotina</taxon>
        <taxon>Zoopagomycetes</taxon>
        <taxon>Zoopagales</taxon>
        <taxon>Sigmoideomycetaceae</taxon>
        <taxon>Thamnocephalis</taxon>
    </lineage>
</organism>
<evidence type="ECO:0000256" key="1">
    <source>
        <dbReference type="ARBA" id="ARBA00006658"/>
    </source>
</evidence>
<accession>A0A4P9XGU5</accession>
<dbReference type="GO" id="GO:0005829">
    <property type="term" value="C:cytosol"/>
    <property type="evidence" value="ECO:0007669"/>
    <property type="project" value="TreeGrafter"/>
</dbReference>
<dbReference type="EMBL" id="KZ993396">
    <property type="protein sequence ID" value="RKP04874.1"/>
    <property type="molecule type" value="Genomic_DNA"/>
</dbReference>
<protein>
    <submittedName>
        <fullName evidence="3">TIP41-like family-domain-containing protein</fullName>
    </submittedName>
</protein>
<dbReference type="PANTHER" id="PTHR21021">
    <property type="entry name" value="GAF/PUTATIVE CYTOSKELETAL PROTEIN"/>
    <property type="match status" value="1"/>
</dbReference>
<dbReference type="STRING" id="78915.A0A4P9XGU5"/>
<dbReference type="OrthoDB" id="10253878at2759"/>
<dbReference type="InterPro" id="IPR007303">
    <property type="entry name" value="TIP41-like"/>
</dbReference>
<evidence type="ECO:0000256" key="2">
    <source>
        <dbReference type="SAM" id="MobiDB-lite"/>
    </source>
</evidence>
<feature type="compositionally biased region" description="Low complexity" evidence="2">
    <location>
        <begin position="15"/>
        <end position="24"/>
    </location>
</feature>
<proteinExistence type="inferred from homology"/>
<gene>
    <name evidence="3" type="ORF">THASP1DRAFT_20568</name>
</gene>
<comment type="similarity">
    <text evidence="1">Belongs to the TIP41 family.</text>
</comment>
<feature type="region of interest" description="Disordered" evidence="2">
    <location>
        <begin position="1"/>
        <end position="48"/>
    </location>
</feature>
<dbReference type="PANTHER" id="PTHR21021:SF16">
    <property type="entry name" value="TIP41-LIKE PROTEIN"/>
    <property type="match status" value="1"/>
</dbReference>
<dbReference type="GO" id="GO:0031929">
    <property type="term" value="P:TOR signaling"/>
    <property type="evidence" value="ECO:0007669"/>
    <property type="project" value="TreeGrafter"/>
</dbReference>
<dbReference type="Proteomes" id="UP000271241">
    <property type="component" value="Unassembled WGS sequence"/>
</dbReference>